<dbReference type="InterPro" id="IPR001296">
    <property type="entry name" value="Glyco_trans_1"/>
</dbReference>
<dbReference type="OrthoDB" id="9801609at2"/>
<dbReference type="PATRIC" id="fig|1042209.11.peg.3012"/>
<dbReference type="Proteomes" id="UP000022611">
    <property type="component" value="Unassembled WGS sequence"/>
</dbReference>
<evidence type="ECO:0000313" key="3">
    <source>
        <dbReference type="EMBL" id="EXF92753.1"/>
    </source>
</evidence>
<evidence type="ECO:0000313" key="4">
    <source>
        <dbReference type="Proteomes" id="UP000022611"/>
    </source>
</evidence>
<dbReference type="Gene3D" id="3.40.50.11090">
    <property type="match status" value="1"/>
</dbReference>
<reference evidence="3 4" key="1">
    <citation type="journal article" date="2011" name="J. Bacteriol.">
        <title>Draft genome sequence of the polycyclic aromatic hydrocarbon-degrading, genetically engineered bioluminescent bioreporter Pseudomonas fluorescens HK44.</title>
        <authorList>
            <person name="Chauhan A."/>
            <person name="Layton A.C."/>
            <person name="Williams D.E."/>
            <person name="Smartt A.E."/>
            <person name="Ripp S."/>
            <person name="Karpinets T.V."/>
            <person name="Brown S.D."/>
            <person name="Sayler G.S."/>
        </authorList>
    </citation>
    <scope>NUCLEOTIDE SEQUENCE [LARGE SCALE GENOMIC DNA]</scope>
    <source>
        <strain evidence="3 4">HK44</strain>
    </source>
</reference>
<dbReference type="eggNOG" id="COG0438">
    <property type="taxonomic scope" value="Bacteria"/>
</dbReference>
<dbReference type="Pfam" id="PF00534">
    <property type="entry name" value="Glycos_transf_1"/>
    <property type="match status" value="1"/>
</dbReference>
<dbReference type="RefSeq" id="WP_019691043.1">
    <property type="nucleotide sequence ID" value="NZ_AFOY02000015.1"/>
</dbReference>
<evidence type="ECO:0000256" key="1">
    <source>
        <dbReference type="ARBA" id="ARBA00022679"/>
    </source>
</evidence>
<dbReference type="AlphaFoldDB" id="A0A010SNS7"/>
<dbReference type="CDD" id="cd03801">
    <property type="entry name" value="GT4_PimA-like"/>
    <property type="match status" value="1"/>
</dbReference>
<organism evidence="3 4">
    <name type="scientific">Pseudomonas fluorescens HK44</name>
    <dbReference type="NCBI Taxonomy" id="1042209"/>
    <lineage>
        <taxon>Bacteria</taxon>
        <taxon>Pseudomonadati</taxon>
        <taxon>Pseudomonadota</taxon>
        <taxon>Gammaproteobacteria</taxon>
        <taxon>Pseudomonadales</taxon>
        <taxon>Pseudomonadaceae</taxon>
        <taxon>Pseudomonas</taxon>
    </lineage>
</organism>
<comment type="caution">
    <text evidence="3">The sequence shown here is derived from an EMBL/GenBank/DDBJ whole genome shotgun (WGS) entry which is preliminary data.</text>
</comment>
<accession>A0A010SNS7</accession>
<evidence type="ECO:0000259" key="2">
    <source>
        <dbReference type="Pfam" id="PF00534"/>
    </source>
</evidence>
<dbReference type="PANTHER" id="PTHR46401">
    <property type="entry name" value="GLYCOSYLTRANSFERASE WBBK-RELATED"/>
    <property type="match status" value="1"/>
</dbReference>
<dbReference type="EMBL" id="AFOY02000015">
    <property type="protein sequence ID" value="EXF92753.1"/>
    <property type="molecule type" value="Genomic_DNA"/>
</dbReference>
<dbReference type="Gene3D" id="3.40.50.2000">
    <property type="entry name" value="Glycogen Phosphorylase B"/>
    <property type="match status" value="1"/>
</dbReference>
<dbReference type="SUPFAM" id="SSF53756">
    <property type="entry name" value="UDP-Glycosyltransferase/glycogen phosphorylase"/>
    <property type="match status" value="1"/>
</dbReference>
<dbReference type="PANTHER" id="PTHR46401:SF2">
    <property type="entry name" value="GLYCOSYLTRANSFERASE WBBK-RELATED"/>
    <property type="match status" value="1"/>
</dbReference>
<sequence length="367" mass="40803">MKVTFVLPVVNMSGGIRVVAIYAKALFEMGHDVTLVSPPAPPIPLKRKMKSFIKGEGWPISERSPSHLDGLGLDHRVIEKYRPILDSDVPDADVVIATWWETAEWVNSLGQAKGVKVYFVQGHEVFPNCPVDRVMATYKMPLHKITISKWLADVMSMEYGDSNVSLVGNSVDHQQFFSAPRGKQRCPTIGFLYHEAPLKGVDVALQVVSLLEKKFSTLRVITFGSAPPSGFFKLPASLEFYLSPDQDRVRDLYAQCDVWLAASRSEGFNLTAMEAMACRAPVVSTRTGWPLEAISCFKNGVLADIDDIDALARGVERLLTLDELEWRAVSEMACQTVASSSWENSAKLFEAALNNACVRSFPEWRLF</sequence>
<keyword evidence="1 3" id="KW-0808">Transferase</keyword>
<protein>
    <submittedName>
        <fullName evidence="3">Glycosyltransferase family 1</fullName>
    </submittedName>
</protein>
<feature type="domain" description="Glycosyl transferase family 1" evidence="2">
    <location>
        <begin position="191"/>
        <end position="325"/>
    </location>
</feature>
<name>A0A010SNS7_PSEFL</name>
<dbReference type="HOGENOM" id="CLU_009583_43_0_6"/>
<dbReference type="GO" id="GO:0009103">
    <property type="term" value="P:lipopolysaccharide biosynthetic process"/>
    <property type="evidence" value="ECO:0007669"/>
    <property type="project" value="TreeGrafter"/>
</dbReference>
<proteinExistence type="predicted"/>
<gene>
    <name evidence="3" type="ORF">HK44_003295</name>
</gene>
<dbReference type="GO" id="GO:0016757">
    <property type="term" value="F:glycosyltransferase activity"/>
    <property type="evidence" value="ECO:0007669"/>
    <property type="project" value="InterPro"/>
</dbReference>